<evidence type="ECO:0000256" key="2">
    <source>
        <dbReference type="ARBA" id="ARBA00006991"/>
    </source>
</evidence>
<dbReference type="InterPro" id="IPR036236">
    <property type="entry name" value="Znf_C2H2_sf"/>
</dbReference>
<keyword evidence="7" id="KW-0805">Transcription regulation</keyword>
<sequence>MTTNSSIEKAVDDGGSSGGFPVGNGEGVVHGHIHNYDNMTYIHGHVHHGHHKDNSGLNSLIEAQDDWVPSSSLNTMSNEDLCRKYVDCQHFEFVNYHTSKQLSETINNNNLDVDNGVGGRFSDRENALNTAIDSTANQDISTIGNGSHHYLNGEVSSKGVDQMLMPVSKKRTFSDVINNVTEDVGSECECNPKILEVCCDMDHAPSSVPTEEGLLEPLPPATDEDLIVCTGGTNNFLVPPAANEKILKKESPDIDCDLTCVCPQEFSSNQDDEAEEEEEEDEDEEDEEEDEDEEGDEGKETEDDIFERFCKECVNLNQQSAQENHCQHQHQHQHNFLQYPHEFNDKSGYHYLNTPSSPASSSLNEGLQKGNPTTDFGQRPQPLGDHSTLCHDHVVNSHMDLKILNDLCDISSLYEFPFANHMNHHKHSHNHVPGHSNQGVNLLHSTIEGNGSRGGSNTHHHHHRIQFHQHESQHESQHEPQHVPQHGPQHEPQPQHLASEEVNPRTAFSWNQNENVPPNLKVEEDQASLLHHHHHHHHQTPRLNHDNLETDTNTINFNWSFKNEDSGQLKCEWDQCFEQFPSLIDLQKHMFRDHVPQEEVASNLLCNWNDCQFKGDDICSLVNHINSDHGINFGMKVLDNASLLEQREQHHLLHCPEHVEESLNLPCKFTKLQCQWDGCDQCFSGAEDLSNHLEKFHLPRGKSEYHCHWKGCCRKFTQRQKMVRHLKVHSGYKPFKCQVCLKSFSSEDTLNQHMRTHSGEKPFKCHLCGKSFSVSSSLKIHIRTHTGEKPLQCKICGKRFNESSNLNKHLKTHRKKYKCSCCFRSFGTEEKFKAHEFTCCNAPPRLTQI</sequence>
<protein>
    <recommendedName>
        <fullName evidence="13">C2H2-type domain-containing protein</fullName>
    </recommendedName>
</protein>
<keyword evidence="9" id="KW-0804">Transcription</keyword>
<feature type="region of interest" description="Disordered" evidence="12">
    <location>
        <begin position="529"/>
        <end position="548"/>
    </location>
</feature>
<feature type="compositionally biased region" description="Low complexity" evidence="12">
    <location>
        <begin position="482"/>
        <end position="496"/>
    </location>
</feature>
<evidence type="ECO:0000256" key="4">
    <source>
        <dbReference type="ARBA" id="ARBA00022737"/>
    </source>
</evidence>
<feature type="region of interest" description="Disordered" evidence="12">
    <location>
        <begin position="267"/>
        <end position="301"/>
    </location>
</feature>
<dbReference type="GO" id="GO:0000978">
    <property type="term" value="F:RNA polymerase II cis-regulatory region sequence-specific DNA binding"/>
    <property type="evidence" value="ECO:0007669"/>
    <property type="project" value="TreeGrafter"/>
</dbReference>
<dbReference type="FunFam" id="3.30.160.60:FF:000032">
    <property type="entry name" value="Krueppel-like factor 4"/>
    <property type="match status" value="1"/>
</dbReference>
<comment type="caution">
    <text evidence="14">The sequence shown here is derived from an EMBL/GenBank/DDBJ whole genome shotgun (WGS) entry which is preliminary data.</text>
</comment>
<keyword evidence="8" id="KW-0238">DNA-binding</keyword>
<dbReference type="PROSITE" id="PS50157">
    <property type="entry name" value="ZINC_FINGER_C2H2_2"/>
    <property type="match status" value="4"/>
</dbReference>
<dbReference type="Gene3D" id="6.10.140.370">
    <property type="match status" value="1"/>
</dbReference>
<dbReference type="GO" id="GO:0000981">
    <property type="term" value="F:DNA-binding transcription factor activity, RNA polymerase II-specific"/>
    <property type="evidence" value="ECO:0007669"/>
    <property type="project" value="TreeGrafter"/>
</dbReference>
<keyword evidence="4" id="KW-0677">Repeat</keyword>
<feature type="compositionally biased region" description="Basic residues" evidence="12">
    <location>
        <begin position="530"/>
        <end position="540"/>
    </location>
</feature>
<keyword evidence="6" id="KW-0862">Zinc</keyword>
<evidence type="ECO:0000313" key="15">
    <source>
        <dbReference type="Proteomes" id="UP000187013"/>
    </source>
</evidence>
<accession>A0A1Q3A6T5</accession>
<dbReference type="Gene3D" id="3.30.160.60">
    <property type="entry name" value="Classic Zinc Finger"/>
    <property type="match status" value="5"/>
</dbReference>
<dbReference type="Pfam" id="PF13912">
    <property type="entry name" value="zf-C2H2_6"/>
    <property type="match status" value="1"/>
</dbReference>
<feature type="domain" description="C2H2-type" evidence="13">
    <location>
        <begin position="791"/>
        <end position="818"/>
    </location>
</feature>
<dbReference type="InterPro" id="IPR048420">
    <property type="entry name" value="Zap1-like_Znf1"/>
</dbReference>
<gene>
    <name evidence="14" type="ORF">ZYGR_0AD06280</name>
</gene>
<feature type="region of interest" description="Disordered" evidence="12">
    <location>
        <begin position="347"/>
        <end position="384"/>
    </location>
</feature>
<dbReference type="PROSITE" id="PS00028">
    <property type="entry name" value="ZINC_FINGER_C2H2_1"/>
    <property type="match status" value="6"/>
</dbReference>
<dbReference type="GO" id="GO:0008270">
    <property type="term" value="F:zinc ion binding"/>
    <property type="evidence" value="ECO:0007669"/>
    <property type="project" value="UniProtKB-KW"/>
</dbReference>
<feature type="domain" description="C2H2-type" evidence="13">
    <location>
        <begin position="705"/>
        <end position="734"/>
    </location>
</feature>
<dbReference type="Pfam" id="PF21816">
    <property type="entry name" value="Zap1_zf1"/>
    <property type="match status" value="1"/>
</dbReference>
<comment type="similarity">
    <text evidence="2">Belongs to the krueppel C2H2-type zinc-finger protein family.</text>
</comment>
<keyword evidence="10" id="KW-0539">Nucleus</keyword>
<dbReference type="InterPro" id="IPR050329">
    <property type="entry name" value="GLI_C2H2-zinc-finger"/>
</dbReference>
<dbReference type="AlphaFoldDB" id="A0A1Q3A6T5"/>
<evidence type="ECO:0000259" key="13">
    <source>
        <dbReference type="PROSITE" id="PS50157"/>
    </source>
</evidence>
<feature type="domain" description="C2H2-type" evidence="13">
    <location>
        <begin position="735"/>
        <end position="762"/>
    </location>
</feature>
<dbReference type="SUPFAM" id="SSF57667">
    <property type="entry name" value="beta-beta-alpha zinc fingers"/>
    <property type="match status" value="3"/>
</dbReference>
<name>A0A1Q3A6T5_ZYGRO</name>
<dbReference type="FunFam" id="3.30.160.60:FF:000557">
    <property type="entry name" value="zinc finger and SCAN domain-containing protein 29"/>
    <property type="match status" value="1"/>
</dbReference>
<evidence type="ECO:0000256" key="9">
    <source>
        <dbReference type="ARBA" id="ARBA00023163"/>
    </source>
</evidence>
<evidence type="ECO:0000256" key="6">
    <source>
        <dbReference type="ARBA" id="ARBA00022833"/>
    </source>
</evidence>
<keyword evidence="3" id="KW-0479">Metal-binding</keyword>
<evidence type="ECO:0000256" key="5">
    <source>
        <dbReference type="ARBA" id="ARBA00022771"/>
    </source>
</evidence>
<evidence type="ECO:0000256" key="3">
    <source>
        <dbReference type="ARBA" id="ARBA00022723"/>
    </source>
</evidence>
<feature type="domain" description="C2H2-type" evidence="13">
    <location>
        <begin position="763"/>
        <end position="790"/>
    </location>
</feature>
<evidence type="ECO:0000313" key="14">
    <source>
        <dbReference type="EMBL" id="GAV51445.1"/>
    </source>
</evidence>
<feature type="compositionally biased region" description="Polar residues" evidence="12">
    <location>
        <begin position="353"/>
        <end position="376"/>
    </location>
</feature>
<feature type="compositionally biased region" description="Basic and acidic residues" evidence="12">
    <location>
        <begin position="468"/>
        <end position="481"/>
    </location>
</feature>
<feature type="compositionally biased region" description="Polar residues" evidence="12">
    <location>
        <begin position="436"/>
        <end position="449"/>
    </location>
</feature>
<organism evidence="14 15">
    <name type="scientific">Zygosaccharomyces rouxii</name>
    <dbReference type="NCBI Taxonomy" id="4956"/>
    <lineage>
        <taxon>Eukaryota</taxon>
        <taxon>Fungi</taxon>
        <taxon>Dikarya</taxon>
        <taxon>Ascomycota</taxon>
        <taxon>Saccharomycotina</taxon>
        <taxon>Saccharomycetes</taxon>
        <taxon>Saccharomycetales</taxon>
        <taxon>Saccharomycetaceae</taxon>
        <taxon>Zygosaccharomyces</taxon>
    </lineage>
</organism>
<dbReference type="Proteomes" id="UP000187013">
    <property type="component" value="Unassembled WGS sequence"/>
</dbReference>
<comment type="subcellular location">
    <subcellularLocation>
        <location evidence="1">Nucleus</location>
    </subcellularLocation>
</comment>
<dbReference type="Pfam" id="PF00096">
    <property type="entry name" value="zf-C2H2"/>
    <property type="match status" value="2"/>
</dbReference>
<evidence type="ECO:0000256" key="8">
    <source>
        <dbReference type="ARBA" id="ARBA00023125"/>
    </source>
</evidence>
<feature type="region of interest" description="Disordered" evidence="12">
    <location>
        <begin position="425"/>
        <end position="501"/>
    </location>
</feature>
<keyword evidence="5 11" id="KW-0863">Zinc-finger</keyword>
<dbReference type="SMART" id="SM00355">
    <property type="entry name" value="ZnF_C2H2"/>
    <property type="match status" value="8"/>
</dbReference>
<dbReference type="FunFam" id="3.30.160.60:FF:000931">
    <property type="entry name" value="zinc finger protein 697"/>
    <property type="match status" value="1"/>
</dbReference>
<dbReference type="InterPro" id="IPR040792">
    <property type="entry name" value="Zap1_Znf2"/>
</dbReference>
<dbReference type="EMBL" id="BDGX01000030">
    <property type="protein sequence ID" value="GAV51445.1"/>
    <property type="molecule type" value="Genomic_DNA"/>
</dbReference>
<proteinExistence type="inferred from homology"/>
<dbReference type="OrthoDB" id="3437960at2759"/>
<dbReference type="InterPro" id="IPR013087">
    <property type="entry name" value="Znf_C2H2_type"/>
</dbReference>
<dbReference type="eggNOG" id="KOG1721">
    <property type="taxonomic scope" value="Eukaryota"/>
</dbReference>
<dbReference type="Pfam" id="PF18217">
    <property type="entry name" value="Zap1_zf2"/>
    <property type="match status" value="1"/>
</dbReference>
<evidence type="ECO:0000256" key="10">
    <source>
        <dbReference type="ARBA" id="ARBA00023242"/>
    </source>
</evidence>
<dbReference type="PANTHER" id="PTHR19818">
    <property type="entry name" value="ZINC FINGER PROTEIN ZIC AND GLI"/>
    <property type="match status" value="1"/>
</dbReference>
<feature type="region of interest" description="Disordered" evidence="12">
    <location>
        <begin position="1"/>
        <end position="22"/>
    </location>
</feature>
<reference evidence="14 15" key="1">
    <citation type="submission" date="2016-08" db="EMBL/GenBank/DDBJ databases">
        <title>Draft genome sequence of allopolyploid Zygosaccharomyces rouxii.</title>
        <authorList>
            <person name="Watanabe J."/>
            <person name="Uehara K."/>
            <person name="Mogi Y."/>
            <person name="Tsukioka Y."/>
        </authorList>
    </citation>
    <scope>NUCLEOTIDE SEQUENCE [LARGE SCALE GENOMIC DNA]</scope>
    <source>
        <strain evidence="14 15">NBRC 110957</strain>
    </source>
</reference>
<evidence type="ECO:0000256" key="12">
    <source>
        <dbReference type="SAM" id="MobiDB-lite"/>
    </source>
</evidence>
<feature type="compositionally biased region" description="Basic residues" evidence="12">
    <location>
        <begin position="458"/>
        <end position="467"/>
    </location>
</feature>
<feature type="compositionally biased region" description="Acidic residues" evidence="12">
    <location>
        <begin position="270"/>
        <end position="301"/>
    </location>
</feature>
<dbReference type="PANTHER" id="PTHR19818:SF139">
    <property type="entry name" value="PAIR-RULE PROTEIN ODD-PAIRED"/>
    <property type="match status" value="1"/>
</dbReference>
<evidence type="ECO:0000256" key="1">
    <source>
        <dbReference type="ARBA" id="ARBA00004123"/>
    </source>
</evidence>
<dbReference type="GO" id="GO:0005634">
    <property type="term" value="C:nucleus"/>
    <property type="evidence" value="ECO:0007669"/>
    <property type="project" value="UniProtKB-SubCell"/>
</dbReference>
<dbReference type="GO" id="GO:0045944">
    <property type="term" value="P:positive regulation of transcription by RNA polymerase II"/>
    <property type="evidence" value="ECO:0007669"/>
    <property type="project" value="UniProtKB-ARBA"/>
</dbReference>
<evidence type="ECO:0000256" key="7">
    <source>
        <dbReference type="ARBA" id="ARBA00023015"/>
    </source>
</evidence>
<evidence type="ECO:0000256" key="11">
    <source>
        <dbReference type="PROSITE-ProRule" id="PRU00042"/>
    </source>
</evidence>